<dbReference type="EMBL" id="FOHE01000002">
    <property type="protein sequence ID" value="SES83810.1"/>
    <property type="molecule type" value="Genomic_DNA"/>
</dbReference>
<evidence type="ECO:0000313" key="3">
    <source>
        <dbReference type="Proteomes" id="UP000198618"/>
    </source>
</evidence>
<accession>A0A1H9ZPW5</accession>
<evidence type="ECO:0000256" key="1">
    <source>
        <dbReference type="SAM" id="Phobius"/>
    </source>
</evidence>
<dbReference type="STRING" id="930131.SAMN05216389_102404"/>
<dbReference type="Proteomes" id="UP000198618">
    <property type="component" value="Unassembled WGS sequence"/>
</dbReference>
<dbReference type="AlphaFoldDB" id="A0A1H9ZPW5"/>
<keyword evidence="1" id="KW-1133">Transmembrane helix</keyword>
<evidence type="ECO:0000313" key="2">
    <source>
        <dbReference type="EMBL" id="SES83810.1"/>
    </source>
</evidence>
<dbReference type="OrthoDB" id="2454584at2"/>
<keyword evidence="1" id="KW-0812">Transmembrane</keyword>
<organism evidence="2 3">
    <name type="scientific">Oceanobacillus limi</name>
    <dbReference type="NCBI Taxonomy" id="930131"/>
    <lineage>
        <taxon>Bacteria</taxon>
        <taxon>Bacillati</taxon>
        <taxon>Bacillota</taxon>
        <taxon>Bacilli</taxon>
        <taxon>Bacillales</taxon>
        <taxon>Bacillaceae</taxon>
        <taxon>Oceanobacillus</taxon>
    </lineage>
</organism>
<name>A0A1H9ZPW5_9BACI</name>
<dbReference type="RefSeq" id="WP_090867181.1">
    <property type="nucleotide sequence ID" value="NZ_FOHE01000002.1"/>
</dbReference>
<keyword evidence="3" id="KW-1185">Reference proteome</keyword>
<reference evidence="2 3" key="1">
    <citation type="submission" date="2016-10" db="EMBL/GenBank/DDBJ databases">
        <authorList>
            <person name="de Groot N.N."/>
        </authorList>
    </citation>
    <scope>NUCLEOTIDE SEQUENCE [LARGE SCALE GENOMIC DNA]</scope>
    <source>
        <strain evidence="2 3">IBRC-M 10780</strain>
    </source>
</reference>
<feature type="transmembrane region" description="Helical" evidence="1">
    <location>
        <begin position="6"/>
        <end position="23"/>
    </location>
</feature>
<gene>
    <name evidence="2" type="ORF">SAMN05216389_102404</name>
</gene>
<protein>
    <submittedName>
        <fullName evidence="2">Uncharacterized protein</fullName>
    </submittedName>
</protein>
<proteinExistence type="predicted"/>
<keyword evidence="1" id="KW-0472">Membrane</keyword>
<sequence>MIFAGITIVVISVALFILSFFLTDKFEKLENELEQLSISTMQETYQLKKKVKILEEELLAEDMSVDIAATEEPQDY</sequence>